<name>A0A927CYR0_9BACI</name>
<organism evidence="2 3">
    <name type="scientific">Peribacillus faecalis</name>
    <dbReference type="NCBI Taxonomy" id="2772559"/>
    <lineage>
        <taxon>Bacteria</taxon>
        <taxon>Bacillati</taxon>
        <taxon>Bacillota</taxon>
        <taxon>Bacilli</taxon>
        <taxon>Bacillales</taxon>
        <taxon>Bacillaceae</taxon>
        <taxon>Peribacillus</taxon>
    </lineage>
</organism>
<feature type="transmembrane region" description="Helical" evidence="1">
    <location>
        <begin position="32"/>
        <end position="50"/>
    </location>
</feature>
<protein>
    <submittedName>
        <fullName evidence="2">Uncharacterized protein</fullName>
    </submittedName>
</protein>
<keyword evidence="1" id="KW-0812">Transmembrane</keyword>
<feature type="transmembrane region" description="Helical" evidence="1">
    <location>
        <begin position="6"/>
        <end position="25"/>
    </location>
</feature>
<evidence type="ECO:0000313" key="2">
    <source>
        <dbReference type="EMBL" id="MBD3107789.1"/>
    </source>
</evidence>
<comment type="caution">
    <text evidence="2">The sequence shown here is derived from an EMBL/GenBank/DDBJ whole genome shotgun (WGS) entry which is preliminary data.</text>
</comment>
<proteinExistence type="predicted"/>
<reference evidence="2" key="1">
    <citation type="submission" date="2020-09" db="EMBL/GenBank/DDBJ databases">
        <title>Bacillus faecalis sp. nov., a moderately halophilic bacterium isolated from cow faeces.</title>
        <authorList>
            <person name="Jiang L."/>
            <person name="Lee J."/>
        </authorList>
    </citation>
    <scope>NUCLEOTIDE SEQUENCE</scope>
    <source>
        <strain evidence="2">AGMB 02131</strain>
    </source>
</reference>
<sequence length="142" mass="16312">MRSEGIISKLILNVYIFSIVILINIMGISKPFLYYVIATLCTFLIITFISNVELTVDASFLEVKRPLFRKKRLDPEQIKEIKFILVGWKGKGAIIKLNKGLSLSITKYSPNIVIEDLLAFADKNNIPIKKTKDFMVLEKWNM</sequence>
<evidence type="ECO:0000313" key="3">
    <source>
        <dbReference type="Proteomes" id="UP000602076"/>
    </source>
</evidence>
<dbReference type="AlphaFoldDB" id="A0A927CYR0"/>
<dbReference type="RefSeq" id="WP_190997330.1">
    <property type="nucleotide sequence ID" value="NZ_JACXSI010000010.1"/>
</dbReference>
<gene>
    <name evidence="2" type="ORF">IEO70_05370</name>
</gene>
<dbReference type="Proteomes" id="UP000602076">
    <property type="component" value="Unassembled WGS sequence"/>
</dbReference>
<evidence type="ECO:0000256" key="1">
    <source>
        <dbReference type="SAM" id="Phobius"/>
    </source>
</evidence>
<accession>A0A927CYR0</accession>
<keyword evidence="1" id="KW-0472">Membrane</keyword>
<keyword evidence="3" id="KW-1185">Reference proteome</keyword>
<dbReference type="EMBL" id="JACXSI010000010">
    <property type="protein sequence ID" value="MBD3107789.1"/>
    <property type="molecule type" value="Genomic_DNA"/>
</dbReference>
<keyword evidence="1" id="KW-1133">Transmembrane helix</keyword>